<dbReference type="InParanoid" id="A0A166BBE5"/>
<evidence type="ECO:0000256" key="2">
    <source>
        <dbReference type="ARBA" id="ARBA00022723"/>
    </source>
</evidence>
<feature type="signal peptide" evidence="6">
    <location>
        <begin position="1"/>
        <end position="23"/>
    </location>
</feature>
<protein>
    <submittedName>
        <fullName evidence="9">Metallo-dependent phosphatase</fullName>
    </submittedName>
</protein>
<dbReference type="SUPFAM" id="SSF56300">
    <property type="entry name" value="Metallo-dependent phosphatases"/>
    <property type="match status" value="1"/>
</dbReference>
<dbReference type="Gene3D" id="3.60.21.10">
    <property type="match status" value="1"/>
</dbReference>
<dbReference type="OrthoDB" id="7722975at2759"/>
<dbReference type="PROSITE" id="PS00785">
    <property type="entry name" value="5_NUCLEOTIDASE_1"/>
    <property type="match status" value="1"/>
</dbReference>
<dbReference type="InterPro" id="IPR004843">
    <property type="entry name" value="Calcineurin-like_PHP"/>
</dbReference>
<dbReference type="Proteomes" id="UP000077266">
    <property type="component" value="Unassembled WGS sequence"/>
</dbReference>
<organism evidence="9 10">
    <name type="scientific">Exidia glandulosa HHB12029</name>
    <dbReference type="NCBI Taxonomy" id="1314781"/>
    <lineage>
        <taxon>Eukaryota</taxon>
        <taxon>Fungi</taxon>
        <taxon>Dikarya</taxon>
        <taxon>Basidiomycota</taxon>
        <taxon>Agaricomycotina</taxon>
        <taxon>Agaricomycetes</taxon>
        <taxon>Auriculariales</taxon>
        <taxon>Exidiaceae</taxon>
        <taxon>Exidia</taxon>
    </lineage>
</organism>
<dbReference type="InterPro" id="IPR008334">
    <property type="entry name" value="5'-Nucleotdase_C"/>
</dbReference>
<evidence type="ECO:0000256" key="6">
    <source>
        <dbReference type="RuleBase" id="RU362119"/>
    </source>
</evidence>
<name>A0A166BBE5_EXIGL</name>
<evidence type="ECO:0000259" key="7">
    <source>
        <dbReference type="Pfam" id="PF00149"/>
    </source>
</evidence>
<keyword evidence="10" id="KW-1185">Reference proteome</keyword>
<dbReference type="InterPro" id="IPR006146">
    <property type="entry name" value="5'-Nucleotdase_CS"/>
</dbReference>
<reference evidence="9 10" key="1">
    <citation type="journal article" date="2016" name="Mol. Biol. Evol.">
        <title>Comparative Genomics of Early-Diverging Mushroom-Forming Fungi Provides Insights into the Origins of Lignocellulose Decay Capabilities.</title>
        <authorList>
            <person name="Nagy L.G."/>
            <person name="Riley R."/>
            <person name="Tritt A."/>
            <person name="Adam C."/>
            <person name="Daum C."/>
            <person name="Floudas D."/>
            <person name="Sun H."/>
            <person name="Yadav J.S."/>
            <person name="Pangilinan J."/>
            <person name="Larsson K.H."/>
            <person name="Matsuura K."/>
            <person name="Barry K."/>
            <person name="Labutti K."/>
            <person name="Kuo R."/>
            <person name="Ohm R.A."/>
            <person name="Bhattacharya S.S."/>
            <person name="Shirouzu T."/>
            <person name="Yoshinaga Y."/>
            <person name="Martin F.M."/>
            <person name="Grigoriev I.V."/>
            <person name="Hibbett D.S."/>
        </authorList>
    </citation>
    <scope>NUCLEOTIDE SEQUENCE [LARGE SCALE GENOMIC DNA]</scope>
    <source>
        <strain evidence="9 10">HHB12029</strain>
    </source>
</reference>
<dbReference type="PANTHER" id="PTHR11575">
    <property type="entry name" value="5'-NUCLEOTIDASE-RELATED"/>
    <property type="match status" value="1"/>
</dbReference>
<dbReference type="Gene3D" id="3.90.780.10">
    <property type="entry name" value="5'-Nucleotidase, C-terminal domain"/>
    <property type="match status" value="1"/>
</dbReference>
<dbReference type="CDD" id="cd07409">
    <property type="entry name" value="MPP_CD73_N"/>
    <property type="match status" value="1"/>
</dbReference>
<sequence length="582" mass="61918">MRSSGVAAVALATASLLAAPCAAKVDRLVSSRLSKRGLDSEGLYNVTILHTNDVHAHLDEWRAGRGTDCTEGSECIAGYARIKDKINEIRKEVPDAIVLDDGDEFQGTLFFAYYGGEKISYAVNEVGYDALTLGNHEFDKGLDELTHFLGNLTFPVVCANLKTNHTGMNALKNWKPYTIIERHNVGIVGLLTPDTKGTSSGAGPGTDISDPAEALTAAVAELEAKGVNRIIALTHIGYDKDIELAQKTRGIDLIVGGHSHTLIGDMEGAAGKYPTIAKNLDGEEVFIVTAYRWGEYLGKISLAFDESGKAVKYEGEPIRLSNTTAQDSKLDGEVAEWRKPFDELAKKVVGKSDVVLDQSTCQKQECTLGDVITDAMYEYRVAAGGKVDGAIINAGGIRATISQGDVTQGDVLNAFPFLNAVTDLTFTGAELWDVFEGIASASSNVSKHEVTSFVQVSSTLQMTWNPSNPVGSRLIDFKVGGQTLDKSKTYTITAVDFLATGGDYFWAPRTDFIALDTLDQILVAYFDKHNPVQAKVASRIVQTTATSPTTGGSDGTGAASVRAALSTAGAVLAVCVAGVALL</sequence>
<gene>
    <name evidence="9" type="ORF">EXIGLDRAFT_738940</name>
</gene>
<dbReference type="Pfam" id="PF02872">
    <property type="entry name" value="5_nucleotid_C"/>
    <property type="match status" value="1"/>
</dbReference>
<keyword evidence="2" id="KW-0479">Metal-binding</keyword>
<dbReference type="GO" id="GO:0046872">
    <property type="term" value="F:metal ion binding"/>
    <property type="evidence" value="ECO:0007669"/>
    <property type="project" value="UniProtKB-KW"/>
</dbReference>
<accession>A0A166BBE5</accession>
<dbReference type="PRINTS" id="PR01607">
    <property type="entry name" value="APYRASEFAMLY"/>
</dbReference>
<dbReference type="PROSITE" id="PS00786">
    <property type="entry name" value="5_NUCLEOTIDASE_2"/>
    <property type="match status" value="1"/>
</dbReference>
<dbReference type="InterPro" id="IPR029052">
    <property type="entry name" value="Metallo-depent_PP-like"/>
</dbReference>
<dbReference type="FunFam" id="3.60.21.10:FF:000020">
    <property type="entry name" value="NT5E isoform 4"/>
    <property type="match status" value="1"/>
</dbReference>
<dbReference type="GO" id="GO:0016788">
    <property type="term" value="F:hydrolase activity, acting on ester bonds"/>
    <property type="evidence" value="ECO:0007669"/>
    <property type="project" value="InterPro"/>
</dbReference>
<dbReference type="GO" id="GO:0000166">
    <property type="term" value="F:nucleotide binding"/>
    <property type="evidence" value="ECO:0007669"/>
    <property type="project" value="UniProtKB-KW"/>
</dbReference>
<evidence type="ECO:0000256" key="5">
    <source>
        <dbReference type="ARBA" id="ARBA00022801"/>
    </source>
</evidence>
<keyword evidence="4 6" id="KW-0547">Nucleotide-binding</keyword>
<feature type="chain" id="PRO_5007748707" evidence="6">
    <location>
        <begin position="24"/>
        <end position="582"/>
    </location>
</feature>
<feature type="domain" description="Calcineurin-like phosphoesterase" evidence="7">
    <location>
        <begin position="47"/>
        <end position="261"/>
    </location>
</feature>
<comment type="similarity">
    <text evidence="1 6">Belongs to the 5'-nucleotidase family.</text>
</comment>
<feature type="domain" description="5'-Nucleotidase C-terminal" evidence="8">
    <location>
        <begin position="348"/>
        <end position="505"/>
    </location>
</feature>
<dbReference type="PANTHER" id="PTHR11575:SF24">
    <property type="entry name" value="5'-NUCLEOTIDASE"/>
    <property type="match status" value="1"/>
</dbReference>
<evidence type="ECO:0000256" key="4">
    <source>
        <dbReference type="ARBA" id="ARBA00022741"/>
    </source>
</evidence>
<dbReference type="InterPro" id="IPR036907">
    <property type="entry name" value="5'-Nucleotdase_C_sf"/>
</dbReference>
<dbReference type="EMBL" id="KV425908">
    <property type="protein sequence ID" value="KZV99639.1"/>
    <property type="molecule type" value="Genomic_DNA"/>
</dbReference>
<dbReference type="Pfam" id="PF00149">
    <property type="entry name" value="Metallophos"/>
    <property type="match status" value="1"/>
</dbReference>
<keyword evidence="5 6" id="KW-0378">Hydrolase</keyword>
<dbReference type="AlphaFoldDB" id="A0A166BBE5"/>
<dbReference type="SUPFAM" id="SSF55816">
    <property type="entry name" value="5'-nucleotidase (syn. UDP-sugar hydrolase), C-terminal domain"/>
    <property type="match status" value="1"/>
</dbReference>
<evidence type="ECO:0000256" key="1">
    <source>
        <dbReference type="ARBA" id="ARBA00006654"/>
    </source>
</evidence>
<evidence type="ECO:0000259" key="8">
    <source>
        <dbReference type="Pfam" id="PF02872"/>
    </source>
</evidence>
<evidence type="ECO:0000313" key="9">
    <source>
        <dbReference type="EMBL" id="KZV99639.1"/>
    </source>
</evidence>
<dbReference type="InterPro" id="IPR006179">
    <property type="entry name" value="5_nucleotidase/apyrase"/>
</dbReference>
<dbReference type="GO" id="GO:0009166">
    <property type="term" value="P:nucleotide catabolic process"/>
    <property type="evidence" value="ECO:0007669"/>
    <property type="project" value="InterPro"/>
</dbReference>
<proteinExistence type="inferred from homology"/>
<evidence type="ECO:0000256" key="3">
    <source>
        <dbReference type="ARBA" id="ARBA00022729"/>
    </source>
</evidence>
<keyword evidence="3 6" id="KW-0732">Signal</keyword>
<evidence type="ECO:0000313" key="10">
    <source>
        <dbReference type="Proteomes" id="UP000077266"/>
    </source>
</evidence>
<dbReference type="STRING" id="1314781.A0A166BBE5"/>